<dbReference type="GO" id="GO:0004075">
    <property type="term" value="F:biotin carboxylase activity"/>
    <property type="evidence" value="ECO:0007669"/>
    <property type="project" value="UniProtKB-EC"/>
</dbReference>
<evidence type="ECO:0000256" key="8">
    <source>
        <dbReference type="ARBA" id="ARBA00048600"/>
    </source>
</evidence>
<dbReference type="Pfam" id="PF02785">
    <property type="entry name" value="Biotin_carb_C"/>
    <property type="match status" value="1"/>
</dbReference>
<evidence type="ECO:0000259" key="10">
    <source>
        <dbReference type="PROSITE" id="PS50975"/>
    </source>
</evidence>
<proteinExistence type="predicted"/>
<dbReference type="InterPro" id="IPR051602">
    <property type="entry name" value="ACC_Biotin_Carboxylase"/>
</dbReference>
<reference evidence="12 13" key="1">
    <citation type="journal article" date="2015" name="Genome Announc.">
        <title>Expanding the biotechnology potential of lactobacilli through comparative genomics of 213 strains and associated genera.</title>
        <authorList>
            <person name="Sun Z."/>
            <person name="Harris H.M."/>
            <person name="McCann A."/>
            <person name="Guo C."/>
            <person name="Argimon S."/>
            <person name="Zhang W."/>
            <person name="Yang X."/>
            <person name="Jeffery I.B."/>
            <person name="Cooney J.C."/>
            <person name="Kagawa T.F."/>
            <person name="Liu W."/>
            <person name="Song Y."/>
            <person name="Salvetti E."/>
            <person name="Wrobel A."/>
            <person name="Rasinkangas P."/>
            <person name="Parkhill J."/>
            <person name="Rea M.C."/>
            <person name="O'Sullivan O."/>
            <person name="Ritari J."/>
            <person name="Douillard F.P."/>
            <person name="Paul Ross R."/>
            <person name="Yang R."/>
            <person name="Briner A.E."/>
            <person name="Felis G.E."/>
            <person name="de Vos W.M."/>
            <person name="Barrangou R."/>
            <person name="Klaenhammer T.R."/>
            <person name="Caufield P.W."/>
            <person name="Cui Y."/>
            <person name="Zhang H."/>
            <person name="O'Toole P.W."/>
        </authorList>
    </citation>
    <scope>NUCLEOTIDE SEQUENCE [LARGE SCALE GENOMIC DNA]</scope>
    <source>
        <strain evidence="12 13">DSM 21376</strain>
    </source>
</reference>
<dbReference type="PROSITE" id="PS00867">
    <property type="entry name" value="CPSASE_2"/>
    <property type="match status" value="1"/>
</dbReference>
<dbReference type="AlphaFoldDB" id="A0A0R2DNI6"/>
<keyword evidence="5 9" id="KW-0067">ATP-binding</keyword>
<comment type="caution">
    <text evidence="12">The sequence shown here is derived from an EMBL/GenBank/DDBJ whole genome shotgun (WGS) entry which is preliminary data.</text>
</comment>
<dbReference type="PROSITE" id="PS00866">
    <property type="entry name" value="CPSASE_1"/>
    <property type="match status" value="1"/>
</dbReference>
<evidence type="ECO:0000259" key="11">
    <source>
        <dbReference type="PROSITE" id="PS50979"/>
    </source>
</evidence>
<dbReference type="PANTHER" id="PTHR48095:SF2">
    <property type="entry name" value="BIOTIN CARBOXYLASE, CHLOROPLASTIC"/>
    <property type="match status" value="1"/>
</dbReference>
<keyword evidence="7" id="KW-0092">Biotin</keyword>
<dbReference type="PATRIC" id="fig|1423806.3.peg.2285"/>
<dbReference type="InterPro" id="IPR005479">
    <property type="entry name" value="CPAse_ATP-bd"/>
</dbReference>
<evidence type="ECO:0000256" key="9">
    <source>
        <dbReference type="PROSITE-ProRule" id="PRU00409"/>
    </source>
</evidence>
<evidence type="ECO:0000256" key="6">
    <source>
        <dbReference type="ARBA" id="ARBA00023211"/>
    </source>
</evidence>
<dbReference type="SMART" id="SM00878">
    <property type="entry name" value="Biotin_carb_C"/>
    <property type="match status" value="1"/>
</dbReference>
<evidence type="ECO:0000256" key="7">
    <source>
        <dbReference type="ARBA" id="ARBA00023267"/>
    </source>
</evidence>
<dbReference type="InterPro" id="IPR016185">
    <property type="entry name" value="PreATP-grasp_dom_sf"/>
</dbReference>
<keyword evidence="6" id="KW-0464">Manganese</keyword>
<dbReference type="InterPro" id="IPR011761">
    <property type="entry name" value="ATP-grasp"/>
</dbReference>
<organism evidence="12 13">
    <name type="scientific">Liquorilactobacillus sucicola DSM 21376 = JCM 15457</name>
    <dbReference type="NCBI Taxonomy" id="1423806"/>
    <lineage>
        <taxon>Bacteria</taxon>
        <taxon>Bacillati</taxon>
        <taxon>Bacillota</taxon>
        <taxon>Bacilli</taxon>
        <taxon>Lactobacillales</taxon>
        <taxon>Lactobacillaceae</taxon>
        <taxon>Liquorilactobacillus</taxon>
    </lineage>
</organism>
<dbReference type="SUPFAM" id="SSF56059">
    <property type="entry name" value="Glutathione synthetase ATP-binding domain-like"/>
    <property type="match status" value="1"/>
</dbReference>
<dbReference type="SUPFAM" id="SSF52440">
    <property type="entry name" value="PreATP-grasp domain"/>
    <property type="match status" value="1"/>
</dbReference>
<gene>
    <name evidence="12" type="ORF">FD15_GL002237</name>
</gene>
<dbReference type="FunFam" id="3.40.50.20:FF:000010">
    <property type="entry name" value="Propionyl-CoA carboxylase subunit alpha"/>
    <property type="match status" value="1"/>
</dbReference>
<feature type="domain" description="Biotin carboxylation" evidence="11">
    <location>
        <begin position="3"/>
        <end position="440"/>
    </location>
</feature>
<dbReference type="Proteomes" id="UP000050961">
    <property type="component" value="Unassembled WGS sequence"/>
</dbReference>
<dbReference type="EC" id="6.3.4.14" evidence="2"/>
<keyword evidence="4 9" id="KW-0547">Nucleotide-binding</keyword>
<dbReference type="Pfam" id="PF02786">
    <property type="entry name" value="CPSase_L_D2"/>
    <property type="match status" value="1"/>
</dbReference>
<keyword evidence="3" id="KW-0436">Ligase</keyword>
<dbReference type="PROSITE" id="PS50975">
    <property type="entry name" value="ATP_GRASP"/>
    <property type="match status" value="1"/>
</dbReference>
<keyword evidence="13" id="KW-1185">Reference proteome</keyword>
<evidence type="ECO:0000256" key="5">
    <source>
        <dbReference type="ARBA" id="ARBA00022840"/>
    </source>
</evidence>
<dbReference type="PROSITE" id="PS50979">
    <property type="entry name" value="BC"/>
    <property type="match status" value="1"/>
</dbReference>
<feature type="domain" description="ATP-grasp" evidence="10">
    <location>
        <begin position="122"/>
        <end position="319"/>
    </location>
</feature>
<dbReference type="SUPFAM" id="SSF51246">
    <property type="entry name" value="Rudiment single hybrid motif"/>
    <property type="match status" value="1"/>
</dbReference>
<dbReference type="InterPro" id="IPR005481">
    <property type="entry name" value="BC-like_N"/>
</dbReference>
<comment type="catalytic activity">
    <reaction evidence="8">
        <text>N(6)-biotinyl-L-lysyl-[protein] + hydrogencarbonate + ATP = N(6)-carboxybiotinyl-L-lysyl-[protein] + ADP + phosphate + H(+)</text>
        <dbReference type="Rhea" id="RHEA:13501"/>
        <dbReference type="Rhea" id="RHEA-COMP:10505"/>
        <dbReference type="Rhea" id="RHEA-COMP:10506"/>
        <dbReference type="ChEBI" id="CHEBI:15378"/>
        <dbReference type="ChEBI" id="CHEBI:17544"/>
        <dbReference type="ChEBI" id="CHEBI:30616"/>
        <dbReference type="ChEBI" id="CHEBI:43474"/>
        <dbReference type="ChEBI" id="CHEBI:83144"/>
        <dbReference type="ChEBI" id="CHEBI:83145"/>
        <dbReference type="ChEBI" id="CHEBI:456216"/>
        <dbReference type="EC" id="6.3.4.14"/>
    </reaction>
</comment>
<evidence type="ECO:0000256" key="1">
    <source>
        <dbReference type="ARBA" id="ARBA00003761"/>
    </source>
</evidence>
<dbReference type="EMBL" id="AYZF01000017">
    <property type="protein sequence ID" value="KRN05673.1"/>
    <property type="molecule type" value="Genomic_DNA"/>
</dbReference>
<dbReference type="FunFam" id="3.30.1490.20:FF:000003">
    <property type="entry name" value="acetyl-CoA carboxylase isoform X1"/>
    <property type="match status" value="1"/>
</dbReference>
<dbReference type="GO" id="GO:0046872">
    <property type="term" value="F:metal ion binding"/>
    <property type="evidence" value="ECO:0007669"/>
    <property type="project" value="InterPro"/>
</dbReference>
<evidence type="ECO:0000313" key="13">
    <source>
        <dbReference type="Proteomes" id="UP000050961"/>
    </source>
</evidence>
<dbReference type="PANTHER" id="PTHR48095">
    <property type="entry name" value="PYRUVATE CARBOXYLASE SUBUNIT A"/>
    <property type="match status" value="1"/>
</dbReference>
<evidence type="ECO:0000256" key="3">
    <source>
        <dbReference type="ARBA" id="ARBA00022598"/>
    </source>
</evidence>
<dbReference type="STRING" id="1423806.FD15_GL002237"/>
<evidence type="ECO:0000313" key="12">
    <source>
        <dbReference type="EMBL" id="KRN05673.1"/>
    </source>
</evidence>
<dbReference type="InterPro" id="IPR005482">
    <property type="entry name" value="Biotin_COase_C"/>
</dbReference>
<protein>
    <recommendedName>
        <fullName evidence="2">biotin carboxylase</fullName>
        <ecNumber evidence="2">6.3.4.14</ecNumber>
    </recommendedName>
</protein>
<evidence type="ECO:0000256" key="2">
    <source>
        <dbReference type="ARBA" id="ARBA00013263"/>
    </source>
</evidence>
<dbReference type="Gene3D" id="3.30.470.20">
    <property type="entry name" value="ATP-grasp fold, B domain"/>
    <property type="match status" value="1"/>
</dbReference>
<dbReference type="eggNOG" id="COG0439">
    <property type="taxonomic scope" value="Bacteria"/>
</dbReference>
<dbReference type="GO" id="GO:0005524">
    <property type="term" value="F:ATP binding"/>
    <property type="evidence" value="ECO:0007669"/>
    <property type="project" value="UniProtKB-UniRule"/>
</dbReference>
<name>A0A0R2DNI6_9LACO</name>
<comment type="function">
    <text evidence="1">This protein is a component of the acetyl coenzyme A carboxylase complex; first, biotin carboxylase catalyzes the carboxylation of the carrier protein and then the transcarboxylase transfers the carboxyl group to form malonyl-CoA.</text>
</comment>
<dbReference type="InterPro" id="IPR011054">
    <property type="entry name" value="Rudment_hybrid_motif"/>
</dbReference>
<accession>A0A0R2DNI6</accession>
<dbReference type="NCBIfam" id="NF006367">
    <property type="entry name" value="PRK08591.1"/>
    <property type="match status" value="1"/>
</dbReference>
<evidence type="ECO:0000256" key="4">
    <source>
        <dbReference type="ARBA" id="ARBA00022741"/>
    </source>
</evidence>
<sequence>MKKVKKVLIANRGEIAVRIIRACHTLGLAAVAVYSTADKEALHVRLADEAVCIGPPEPAKSYLKQNNIIEAAKMTGADLIHPGYGFLSENAEFAQKCEDNKLKFVGPSAQVIALMGEKATARQTMKNAGVPVIPGSPQGFLTVAEGLRYASMIEFPVMLKASAGGGGKGMRVIQRKEDFAKEFTVAQQEAQHAFSNSEMYLEKYLPHPRHIEVQLMADQFGNVLGLRERDCTLQLNHQKILEEAPALMVSNNTLQKMLEVSIRAAKKLNYEGAGTMEFLLDGPKNFYFMEMNTRIQVEHPVTELITNTDLVEMQLRVALGKKVIPPKMHLENQGFALECRINARGAGKITALHLPSGYGVRVDTAIYQGYRVPPNYDAMIAKIIVHGHNRENAIALMKTALDETVISGIQTNLDFLAQLLEEPEYLHNETDVNWLEKLTDAK</sequence>
<dbReference type="InterPro" id="IPR011764">
    <property type="entry name" value="Biotin_carboxylation_dom"/>
</dbReference>
<dbReference type="Pfam" id="PF00289">
    <property type="entry name" value="Biotin_carb_N"/>
    <property type="match status" value="1"/>
</dbReference>